<accession>B4DCP2</accession>
<keyword evidence="2" id="KW-1185">Reference proteome</keyword>
<dbReference type="RefSeq" id="WP_006983999.1">
    <property type="nucleotide sequence ID" value="NZ_ABVL01000056.1"/>
</dbReference>
<organism evidence="1 2">
    <name type="scientific">Chthoniobacter flavus Ellin428</name>
    <dbReference type="NCBI Taxonomy" id="497964"/>
    <lineage>
        <taxon>Bacteria</taxon>
        <taxon>Pseudomonadati</taxon>
        <taxon>Verrucomicrobiota</taxon>
        <taxon>Spartobacteria</taxon>
        <taxon>Chthoniobacterales</taxon>
        <taxon>Chthoniobacteraceae</taxon>
        <taxon>Chthoniobacter</taxon>
    </lineage>
</organism>
<sequence length="202" mass="22443">MPTQAEIPTGLRLEKMLDARQRNPLTEFLSTQAQRSVPAEALRTSKFDHYLVQKRADGTNDAFRLDSYSEEELYGIAGSPALRFRRDVERLKLQVAAIKELEGNEIEVEHLATLLWADIGRLTGHLGASPQIDEIVANLRVARAQFVAQPTPLAIVEALGEVFEIVVRNAQFSTDAVDEALDRMEAAGVDLNFPLQFAKDSV</sequence>
<reference evidence="1 2" key="1">
    <citation type="journal article" date="2011" name="J. Bacteriol.">
        <title>Genome sequence of Chthoniobacter flavus Ellin428, an aerobic heterotrophic soil bacterium.</title>
        <authorList>
            <person name="Kant R."/>
            <person name="van Passel M.W."/>
            <person name="Palva A."/>
            <person name="Lucas S."/>
            <person name="Lapidus A."/>
            <person name="Glavina Del Rio T."/>
            <person name="Dalin E."/>
            <person name="Tice H."/>
            <person name="Bruce D."/>
            <person name="Goodwin L."/>
            <person name="Pitluck S."/>
            <person name="Larimer F.W."/>
            <person name="Land M.L."/>
            <person name="Hauser L."/>
            <person name="Sangwan P."/>
            <person name="de Vos W.M."/>
            <person name="Janssen P.H."/>
            <person name="Smidt H."/>
        </authorList>
    </citation>
    <scope>NUCLEOTIDE SEQUENCE [LARGE SCALE GENOMIC DNA]</scope>
    <source>
        <strain evidence="1 2">Ellin428</strain>
    </source>
</reference>
<dbReference type="AlphaFoldDB" id="B4DCP2"/>
<evidence type="ECO:0000313" key="1">
    <source>
        <dbReference type="EMBL" id="EDY15790.1"/>
    </source>
</evidence>
<name>B4DCP2_9BACT</name>
<gene>
    <name evidence="1" type="ORF">CfE428DRAFT_6683</name>
</gene>
<dbReference type="InParanoid" id="B4DCP2"/>
<dbReference type="EMBL" id="ABVL01000056">
    <property type="protein sequence ID" value="EDY15790.1"/>
    <property type="molecule type" value="Genomic_DNA"/>
</dbReference>
<dbReference type="Proteomes" id="UP000005824">
    <property type="component" value="Unassembled WGS sequence"/>
</dbReference>
<proteinExistence type="predicted"/>
<evidence type="ECO:0000313" key="2">
    <source>
        <dbReference type="Proteomes" id="UP000005824"/>
    </source>
</evidence>
<comment type="caution">
    <text evidence="1">The sequence shown here is derived from an EMBL/GenBank/DDBJ whole genome shotgun (WGS) entry which is preliminary data.</text>
</comment>
<dbReference type="STRING" id="497964.CfE428DRAFT_6683"/>
<protein>
    <submittedName>
        <fullName evidence="1">Uncharacterized protein</fullName>
    </submittedName>
</protein>